<evidence type="ECO:0000256" key="2">
    <source>
        <dbReference type="ARBA" id="ARBA00023157"/>
    </source>
</evidence>
<comment type="caution">
    <text evidence="4">The sequence shown here is derived from an EMBL/GenBank/DDBJ whole genome shotgun (WGS) entry which is preliminary data.</text>
</comment>
<dbReference type="Proteomes" id="UP001159428">
    <property type="component" value="Unassembled WGS sequence"/>
</dbReference>
<dbReference type="PANTHER" id="PTHR22906">
    <property type="entry name" value="PROPERDIN"/>
    <property type="match status" value="1"/>
</dbReference>
<keyword evidence="2" id="KW-1015">Disulfide bond</keyword>
<evidence type="ECO:0000313" key="4">
    <source>
        <dbReference type="EMBL" id="CAH3133298.1"/>
    </source>
</evidence>
<keyword evidence="1" id="KW-0677">Repeat</keyword>
<dbReference type="AlphaFoldDB" id="A0AAU9X159"/>
<dbReference type="PANTHER" id="PTHR22906:SF21">
    <property type="entry name" value="SEMA DOMAIN-CONTAINING PROTEIN"/>
    <property type="match status" value="1"/>
</dbReference>
<dbReference type="Pfam" id="PF00090">
    <property type="entry name" value="TSP_1"/>
    <property type="match status" value="5"/>
</dbReference>
<dbReference type="SMART" id="SM00209">
    <property type="entry name" value="TSP1"/>
    <property type="match status" value="5"/>
</dbReference>
<dbReference type="FunFam" id="2.20.100.10:FF:000001">
    <property type="entry name" value="semaphorin-5A isoform X1"/>
    <property type="match status" value="2"/>
</dbReference>
<keyword evidence="5" id="KW-1185">Reference proteome</keyword>
<evidence type="ECO:0000256" key="3">
    <source>
        <dbReference type="SAM" id="MobiDB-lite"/>
    </source>
</evidence>
<proteinExistence type="predicted"/>
<protein>
    <submittedName>
        <fullName evidence="4">Uncharacterized protein</fullName>
    </submittedName>
</protein>
<gene>
    <name evidence="4" type="ORF">PMEA_00015007</name>
</gene>
<dbReference type="EMBL" id="CALNXJ010000027">
    <property type="protein sequence ID" value="CAH3133298.1"/>
    <property type="molecule type" value="Genomic_DNA"/>
</dbReference>
<dbReference type="SUPFAM" id="SSF82895">
    <property type="entry name" value="TSP-1 type 1 repeat"/>
    <property type="match status" value="5"/>
</dbReference>
<dbReference type="InterPro" id="IPR000884">
    <property type="entry name" value="TSP1_rpt"/>
</dbReference>
<accession>A0AAU9X159</accession>
<dbReference type="InterPro" id="IPR036383">
    <property type="entry name" value="TSP1_rpt_sf"/>
</dbReference>
<reference evidence="4 5" key="1">
    <citation type="submission" date="2022-05" db="EMBL/GenBank/DDBJ databases">
        <authorList>
            <consortium name="Genoscope - CEA"/>
            <person name="William W."/>
        </authorList>
    </citation>
    <scope>NUCLEOTIDE SEQUENCE [LARGE SCALE GENOMIC DNA]</scope>
</reference>
<sequence length="349" mass="36203">MKKIAGSKGTVLVFGSFEALINSVDDILEATCLVDGGYTEWSESECSVTCGEGIKTRTRTCTNPPASNGGKDCSELGPAEDTVPCIQEKCPVNGEYTDWSESECSVTCGGGVKTLTRTCTNPPPSSGGKDCSELGPAETTAPSVDGGYTDWSESKRSVTCGGGVKTLTRTCTNPLPSNGGKDCRELGPAEKTAPCNEKKGPVDGGYTDWSESKCSVTCGGGVKTLTRTCTNPPPSNGGKDCSLLGPPEKTVPCNEQKCSVNGGYTEWSESKCSVTCGGGVKTLTRTCTNPLPSNGGKDCSELGPTEKTVPCNEQKCPPPCTAGLDVGIVLDKSKSVKIPNLKKVIEFLG</sequence>
<name>A0AAU9X159_9CNID</name>
<dbReference type="PROSITE" id="PS50092">
    <property type="entry name" value="TSP1"/>
    <property type="match status" value="5"/>
</dbReference>
<evidence type="ECO:0000313" key="5">
    <source>
        <dbReference type="Proteomes" id="UP001159428"/>
    </source>
</evidence>
<evidence type="ECO:0000256" key="1">
    <source>
        <dbReference type="ARBA" id="ARBA00022737"/>
    </source>
</evidence>
<dbReference type="Gene3D" id="2.20.100.10">
    <property type="entry name" value="Thrombospondin type-1 (TSP1) repeat"/>
    <property type="match status" value="5"/>
</dbReference>
<feature type="region of interest" description="Disordered" evidence="3">
    <location>
        <begin position="119"/>
        <end position="156"/>
    </location>
</feature>
<dbReference type="InterPro" id="IPR052065">
    <property type="entry name" value="Compl_asym_regulator"/>
</dbReference>
<organism evidence="4 5">
    <name type="scientific">Pocillopora meandrina</name>
    <dbReference type="NCBI Taxonomy" id="46732"/>
    <lineage>
        <taxon>Eukaryota</taxon>
        <taxon>Metazoa</taxon>
        <taxon>Cnidaria</taxon>
        <taxon>Anthozoa</taxon>
        <taxon>Hexacorallia</taxon>
        <taxon>Scleractinia</taxon>
        <taxon>Astrocoeniina</taxon>
        <taxon>Pocilloporidae</taxon>
        <taxon>Pocillopora</taxon>
    </lineage>
</organism>